<organism evidence="1 2">
    <name type="scientific">Nitrolancea hollandica Lb</name>
    <dbReference type="NCBI Taxonomy" id="1129897"/>
    <lineage>
        <taxon>Bacteria</taxon>
        <taxon>Pseudomonadati</taxon>
        <taxon>Thermomicrobiota</taxon>
        <taxon>Thermomicrobia</taxon>
        <taxon>Sphaerobacterales</taxon>
        <taxon>Sphaerobacterineae</taxon>
        <taxon>Sphaerobacteraceae</taxon>
        <taxon>Nitrolancea</taxon>
    </lineage>
</organism>
<dbReference type="Proteomes" id="UP000004221">
    <property type="component" value="Unassembled WGS sequence"/>
</dbReference>
<comment type="caution">
    <text evidence="1">The sequence shown here is derived from an EMBL/GenBank/DDBJ whole genome shotgun (WGS) entry which is preliminary data.</text>
</comment>
<gene>
    <name evidence="1" type="ORF">NITHO_460003</name>
</gene>
<evidence type="ECO:0000313" key="1">
    <source>
        <dbReference type="EMBL" id="CCF85167.1"/>
    </source>
</evidence>
<sequence>MRTTRRTSLSACGRFSKVFFGDSPARCSLVPFCCAYRPSDDEVTQVDPEKIGIPYPALLERWLSVTRSRWSGLV</sequence>
<protein>
    <submittedName>
        <fullName evidence="1">Uncharacterized protein</fullName>
    </submittedName>
</protein>
<proteinExistence type="predicted"/>
<accession>I4EKF5</accession>
<dbReference type="EMBL" id="CAGS01000401">
    <property type="protein sequence ID" value="CCF85167.1"/>
    <property type="molecule type" value="Genomic_DNA"/>
</dbReference>
<reference evidence="1 2" key="1">
    <citation type="journal article" date="2012" name="ISME J.">
        <title>Nitrification expanded: discovery, physiology and genomics of a nitrite-oxidizing bacterium from the phylum Chloroflexi.</title>
        <authorList>
            <person name="Sorokin D.Y."/>
            <person name="Lucker S."/>
            <person name="Vejmelkova D."/>
            <person name="Kostrikina N.A."/>
            <person name="Kleerebezem R."/>
            <person name="Rijpstra W.I."/>
            <person name="Damste J.S."/>
            <person name="Le Paslier D."/>
            <person name="Muyzer G."/>
            <person name="Wagner M."/>
            <person name="van Loosdrecht M.C."/>
            <person name="Daims H."/>
        </authorList>
    </citation>
    <scope>NUCLEOTIDE SEQUENCE [LARGE SCALE GENOMIC DNA]</scope>
    <source>
        <strain evidence="2">none</strain>
    </source>
</reference>
<keyword evidence="2" id="KW-1185">Reference proteome</keyword>
<name>I4EKF5_9BACT</name>
<dbReference type="AlphaFoldDB" id="I4EKF5"/>
<evidence type="ECO:0000313" key="2">
    <source>
        <dbReference type="Proteomes" id="UP000004221"/>
    </source>
</evidence>